<evidence type="ECO:0000313" key="4">
    <source>
        <dbReference type="EMBL" id="RCH77728.1"/>
    </source>
</evidence>
<dbReference type="STRING" id="4846.A0A367IJ92"/>
<accession>A0A367IJ92</accession>
<proteinExistence type="predicted"/>
<feature type="transmembrane region" description="Helical" evidence="2">
    <location>
        <begin position="105"/>
        <end position="123"/>
    </location>
</feature>
<protein>
    <recommendedName>
        <fullName evidence="3">DUF7719 domain-containing protein</fullName>
    </recommendedName>
</protein>
<evidence type="ECO:0000256" key="1">
    <source>
        <dbReference type="SAM" id="MobiDB-lite"/>
    </source>
</evidence>
<dbReference type="AlphaFoldDB" id="A0A367IJ92"/>
<feature type="region of interest" description="Disordered" evidence="1">
    <location>
        <begin position="1"/>
        <end position="34"/>
    </location>
</feature>
<dbReference type="PANTHER" id="PTHR37846">
    <property type="entry name" value="YALI0B21296P"/>
    <property type="match status" value="1"/>
</dbReference>
<dbReference type="Pfam" id="PF24841">
    <property type="entry name" value="DUF7719"/>
    <property type="match status" value="1"/>
</dbReference>
<evidence type="ECO:0000259" key="3">
    <source>
        <dbReference type="Pfam" id="PF24841"/>
    </source>
</evidence>
<feature type="transmembrane region" description="Helical" evidence="2">
    <location>
        <begin position="72"/>
        <end position="93"/>
    </location>
</feature>
<dbReference type="OrthoDB" id="5597489at2759"/>
<dbReference type="Proteomes" id="UP000253551">
    <property type="component" value="Unassembled WGS sequence"/>
</dbReference>
<dbReference type="EMBL" id="PJQM01007784">
    <property type="protein sequence ID" value="RCH77728.1"/>
    <property type="molecule type" value="Genomic_DNA"/>
</dbReference>
<keyword evidence="5" id="KW-1185">Reference proteome</keyword>
<name>A0A367IJ92_RHIST</name>
<keyword evidence="2" id="KW-0812">Transmembrane</keyword>
<keyword evidence="2" id="KW-1133">Transmembrane helix</keyword>
<gene>
    <name evidence="4" type="ORF">CU098_004591</name>
</gene>
<comment type="caution">
    <text evidence="4">The sequence shown here is derived from an EMBL/GenBank/DDBJ whole genome shotgun (WGS) entry which is preliminary data.</text>
</comment>
<sequence length="202" mass="23086">MPKVKGMKPSQLDRKPVKEPLINKIPKKNDDIPEEEKMRLLDQTGLLQKVKKREAEIKQQQQQQNGSTTEHIYMALFMSFPFAVLFATFDIVVKVQYSENWNYTTMALKVAKTAPVLAPFIYITNRYRAERITQALMAVVAVFAGSFLMFTIKHTPSLGQMMRAPGLATIWIYLIIQLDLLPASLSLVVVGLYWYLEGAKLF</sequence>
<feature type="transmembrane region" description="Helical" evidence="2">
    <location>
        <begin position="172"/>
        <end position="196"/>
    </location>
</feature>
<evidence type="ECO:0000313" key="5">
    <source>
        <dbReference type="Proteomes" id="UP000253551"/>
    </source>
</evidence>
<keyword evidence="2" id="KW-0472">Membrane</keyword>
<reference evidence="4 5" key="1">
    <citation type="journal article" date="2018" name="G3 (Bethesda)">
        <title>Phylogenetic and Phylogenomic Definition of Rhizopus Species.</title>
        <authorList>
            <person name="Gryganskyi A.P."/>
            <person name="Golan J."/>
            <person name="Dolatabadi S."/>
            <person name="Mondo S."/>
            <person name="Robb S."/>
            <person name="Idnurm A."/>
            <person name="Muszewska A."/>
            <person name="Steczkiewicz K."/>
            <person name="Masonjones S."/>
            <person name="Liao H.L."/>
            <person name="Gajdeczka M.T."/>
            <person name="Anike F."/>
            <person name="Vuek A."/>
            <person name="Anishchenko I.M."/>
            <person name="Voigt K."/>
            <person name="de Hoog G.S."/>
            <person name="Smith M.E."/>
            <person name="Heitman J."/>
            <person name="Vilgalys R."/>
            <person name="Stajich J.E."/>
        </authorList>
    </citation>
    <scope>NUCLEOTIDE SEQUENCE [LARGE SCALE GENOMIC DNA]</scope>
    <source>
        <strain evidence="4 5">LSU 92-RS-03</strain>
    </source>
</reference>
<organism evidence="4 5">
    <name type="scientific">Rhizopus stolonifer</name>
    <name type="common">Rhizopus nigricans</name>
    <dbReference type="NCBI Taxonomy" id="4846"/>
    <lineage>
        <taxon>Eukaryota</taxon>
        <taxon>Fungi</taxon>
        <taxon>Fungi incertae sedis</taxon>
        <taxon>Mucoromycota</taxon>
        <taxon>Mucoromycotina</taxon>
        <taxon>Mucoromycetes</taxon>
        <taxon>Mucorales</taxon>
        <taxon>Mucorineae</taxon>
        <taxon>Rhizopodaceae</taxon>
        <taxon>Rhizopus</taxon>
    </lineage>
</organism>
<feature type="domain" description="DUF7719" evidence="3">
    <location>
        <begin position="134"/>
        <end position="200"/>
    </location>
</feature>
<feature type="transmembrane region" description="Helical" evidence="2">
    <location>
        <begin position="135"/>
        <end position="152"/>
    </location>
</feature>
<dbReference type="InterPro" id="IPR056136">
    <property type="entry name" value="DUF7719"/>
</dbReference>
<evidence type="ECO:0000256" key="2">
    <source>
        <dbReference type="SAM" id="Phobius"/>
    </source>
</evidence>
<dbReference type="PANTHER" id="PTHR37846:SF1">
    <property type="entry name" value="DEACETYLASE-LIKE PROTEIN"/>
    <property type="match status" value="1"/>
</dbReference>